<feature type="region of interest" description="Disordered" evidence="7">
    <location>
        <begin position="1"/>
        <end position="22"/>
    </location>
</feature>
<feature type="compositionally biased region" description="Low complexity" evidence="7">
    <location>
        <begin position="1354"/>
        <end position="1382"/>
    </location>
</feature>
<dbReference type="Proteomes" id="UP000683000">
    <property type="component" value="Unassembled WGS sequence"/>
</dbReference>
<keyword evidence="11" id="KW-1185">Reference proteome</keyword>
<feature type="compositionally biased region" description="Polar residues" evidence="7">
    <location>
        <begin position="525"/>
        <end position="537"/>
    </location>
</feature>
<feature type="compositionally biased region" description="Pro residues" evidence="7">
    <location>
        <begin position="1383"/>
        <end position="1392"/>
    </location>
</feature>
<feature type="compositionally biased region" description="Basic residues" evidence="7">
    <location>
        <begin position="599"/>
        <end position="613"/>
    </location>
</feature>
<feature type="compositionally biased region" description="Low complexity" evidence="7">
    <location>
        <begin position="1066"/>
        <end position="1077"/>
    </location>
</feature>
<feature type="region of interest" description="Disordered" evidence="7">
    <location>
        <begin position="1251"/>
        <end position="1299"/>
    </location>
</feature>
<dbReference type="OrthoDB" id="21225at2759"/>
<accession>A0A8I2YN10</accession>
<feature type="domain" description="JmjC" evidence="9">
    <location>
        <begin position="2076"/>
        <end position="2260"/>
    </location>
</feature>
<comment type="caution">
    <text evidence="10">The sequence shown here is derived from an EMBL/GenBank/DDBJ whole genome shotgun (WGS) entry which is preliminary data.</text>
</comment>
<dbReference type="InterPro" id="IPR011006">
    <property type="entry name" value="CheY-like_superfamily"/>
</dbReference>
<feature type="region of interest" description="Disordered" evidence="7">
    <location>
        <begin position="914"/>
        <end position="963"/>
    </location>
</feature>
<feature type="compositionally biased region" description="Pro residues" evidence="7">
    <location>
        <begin position="1571"/>
        <end position="1581"/>
    </location>
</feature>
<dbReference type="EMBL" id="JAGFBS010000016">
    <property type="protein sequence ID" value="KAG6375070.1"/>
    <property type="molecule type" value="Genomic_DNA"/>
</dbReference>
<dbReference type="GO" id="GO:0031490">
    <property type="term" value="F:chromatin DNA binding"/>
    <property type="evidence" value="ECO:0007669"/>
    <property type="project" value="TreeGrafter"/>
</dbReference>
<dbReference type="GO" id="GO:0000785">
    <property type="term" value="C:chromatin"/>
    <property type="evidence" value="ECO:0007669"/>
    <property type="project" value="TreeGrafter"/>
</dbReference>
<evidence type="ECO:0000259" key="9">
    <source>
        <dbReference type="PROSITE" id="PS51184"/>
    </source>
</evidence>
<gene>
    <name evidence="10" type="ORF">JVT61DRAFT_3854</name>
</gene>
<dbReference type="SUPFAM" id="SSF52172">
    <property type="entry name" value="CheY-like"/>
    <property type="match status" value="1"/>
</dbReference>
<keyword evidence="2 6" id="KW-0597">Phosphoprotein</keyword>
<dbReference type="GO" id="GO:0000118">
    <property type="term" value="C:histone deacetylase complex"/>
    <property type="evidence" value="ECO:0007669"/>
    <property type="project" value="TreeGrafter"/>
</dbReference>
<dbReference type="SUPFAM" id="SSF51197">
    <property type="entry name" value="Clavaminate synthase-like"/>
    <property type="match status" value="1"/>
</dbReference>
<feature type="region of interest" description="Disordered" evidence="7">
    <location>
        <begin position="1164"/>
        <end position="1184"/>
    </location>
</feature>
<reference evidence="10" key="1">
    <citation type="submission" date="2021-03" db="EMBL/GenBank/DDBJ databases">
        <title>Evolutionary innovations through gain and loss of genes in the ectomycorrhizal Boletales.</title>
        <authorList>
            <person name="Wu G."/>
            <person name="Miyauchi S."/>
            <person name="Morin E."/>
            <person name="Yang Z.-L."/>
            <person name="Xu J."/>
            <person name="Martin F.M."/>
        </authorList>
    </citation>
    <scope>NUCLEOTIDE SEQUENCE</scope>
    <source>
        <strain evidence="10">BR01</strain>
    </source>
</reference>
<protein>
    <recommendedName>
        <fullName evidence="12">Response regulatory domain-containing protein</fullName>
    </recommendedName>
</protein>
<comment type="subcellular location">
    <subcellularLocation>
        <location evidence="1">Nucleus</location>
    </subcellularLocation>
</comment>
<feature type="region of interest" description="Disordered" evidence="7">
    <location>
        <begin position="1350"/>
        <end position="1451"/>
    </location>
</feature>
<dbReference type="PANTHER" id="PTHR12549">
    <property type="entry name" value="JMJC DOMAIN-CONTAINING HISTONE DEMETHYLATION PROTEIN"/>
    <property type="match status" value="1"/>
</dbReference>
<feature type="compositionally biased region" description="Polar residues" evidence="7">
    <location>
        <begin position="863"/>
        <end position="878"/>
    </location>
</feature>
<feature type="compositionally biased region" description="Basic and acidic residues" evidence="7">
    <location>
        <begin position="1222"/>
        <end position="1232"/>
    </location>
</feature>
<proteinExistence type="predicted"/>
<feature type="compositionally biased region" description="Basic and acidic residues" evidence="7">
    <location>
        <begin position="1646"/>
        <end position="1655"/>
    </location>
</feature>
<keyword evidence="3" id="KW-0479">Metal-binding</keyword>
<dbReference type="PROSITE" id="PS51184">
    <property type="entry name" value="JMJC"/>
    <property type="match status" value="1"/>
</dbReference>
<dbReference type="GO" id="GO:0000156">
    <property type="term" value="F:phosphorelay response regulator activity"/>
    <property type="evidence" value="ECO:0007669"/>
    <property type="project" value="UniProtKB-ARBA"/>
</dbReference>
<evidence type="ECO:0000256" key="2">
    <source>
        <dbReference type="ARBA" id="ARBA00022553"/>
    </source>
</evidence>
<dbReference type="CDD" id="cd17546">
    <property type="entry name" value="REC_hyHK_CKI1_RcsC-like"/>
    <property type="match status" value="1"/>
</dbReference>
<keyword evidence="5" id="KW-0539">Nucleus</keyword>
<feature type="compositionally biased region" description="Basic and acidic residues" evidence="7">
    <location>
        <begin position="1262"/>
        <end position="1275"/>
    </location>
</feature>
<evidence type="ECO:0000256" key="6">
    <source>
        <dbReference type="PROSITE-ProRule" id="PRU00169"/>
    </source>
</evidence>
<feature type="compositionally biased region" description="Polar residues" evidence="7">
    <location>
        <begin position="1170"/>
        <end position="1182"/>
    </location>
</feature>
<dbReference type="SMART" id="SM00448">
    <property type="entry name" value="REC"/>
    <property type="match status" value="1"/>
</dbReference>
<evidence type="ECO:0000256" key="5">
    <source>
        <dbReference type="ARBA" id="ARBA00023242"/>
    </source>
</evidence>
<evidence type="ECO:0000256" key="1">
    <source>
        <dbReference type="ARBA" id="ARBA00004123"/>
    </source>
</evidence>
<dbReference type="Pfam" id="PF02373">
    <property type="entry name" value="JmjC"/>
    <property type="match status" value="1"/>
</dbReference>
<evidence type="ECO:0000256" key="3">
    <source>
        <dbReference type="ARBA" id="ARBA00022723"/>
    </source>
</evidence>
<feature type="region of interest" description="Disordered" evidence="7">
    <location>
        <begin position="1213"/>
        <end position="1238"/>
    </location>
</feature>
<feature type="region of interest" description="Disordered" evidence="7">
    <location>
        <begin position="1051"/>
        <end position="1077"/>
    </location>
</feature>
<keyword evidence="4" id="KW-0902">Two-component regulatory system</keyword>
<feature type="modified residue" description="4-aspartylphosphate" evidence="6">
    <location>
        <position position="1023"/>
    </location>
</feature>
<feature type="compositionally biased region" description="Polar residues" evidence="7">
    <location>
        <begin position="550"/>
        <end position="559"/>
    </location>
</feature>
<feature type="region of interest" description="Disordered" evidence="7">
    <location>
        <begin position="712"/>
        <end position="746"/>
    </location>
</feature>
<feature type="region of interest" description="Disordered" evidence="7">
    <location>
        <begin position="1567"/>
        <end position="1670"/>
    </location>
</feature>
<feature type="region of interest" description="Disordered" evidence="7">
    <location>
        <begin position="99"/>
        <end position="122"/>
    </location>
</feature>
<evidence type="ECO:0000259" key="8">
    <source>
        <dbReference type="PROSITE" id="PS50110"/>
    </source>
</evidence>
<feature type="region of interest" description="Disordered" evidence="7">
    <location>
        <begin position="1492"/>
        <end position="1529"/>
    </location>
</feature>
<organism evidence="10 11">
    <name type="scientific">Boletus reticuloceps</name>
    <dbReference type="NCBI Taxonomy" id="495285"/>
    <lineage>
        <taxon>Eukaryota</taxon>
        <taxon>Fungi</taxon>
        <taxon>Dikarya</taxon>
        <taxon>Basidiomycota</taxon>
        <taxon>Agaricomycotina</taxon>
        <taxon>Agaricomycetes</taxon>
        <taxon>Agaricomycetidae</taxon>
        <taxon>Boletales</taxon>
        <taxon>Boletineae</taxon>
        <taxon>Boletaceae</taxon>
        <taxon>Boletoideae</taxon>
        <taxon>Boletus</taxon>
    </lineage>
</organism>
<evidence type="ECO:0000256" key="7">
    <source>
        <dbReference type="SAM" id="MobiDB-lite"/>
    </source>
</evidence>
<evidence type="ECO:0000256" key="4">
    <source>
        <dbReference type="ARBA" id="ARBA00023012"/>
    </source>
</evidence>
<feature type="domain" description="Response regulatory" evidence="8">
    <location>
        <begin position="974"/>
        <end position="1126"/>
    </location>
</feature>
<dbReference type="GO" id="GO:0046872">
    <property type="term" value="F:metal ion binding"/>
    <property type="evidence" value="ECO:0007669"/>
    <property type="project" value="UniProtKB-KW"/>
</dbReference>
<feature type="compositionally biased region" description="Polar residues" evidence="7">
    <location>
        <begin position="1493"/>
        <end position="1510"/>
    </location>
</feature>
<dbReference type="Gene3D" id="2.60.120.650">
    <property type="entry name" value="Cupin"/>
    <property type="match status" value="1"/>
</dbReference>
<evidence type="ECO:0008006" key="12">
    <source>
        <dbReference type="Google" id="ProtNLM"/>
    </source>
</evidence>
<dbReference type="InterPro" id="IPR003347">
    <property type="entry name" value="JmjC_dom"/>
</dbReference>
<dbReference type="SMART" id="SM00558">
    <property type="entry name" value="JmjC"/>
    <property type="match status" value="1"/>
</dbReference>
<dbReference type="PROSITE" id="PS50110">
    <property type="entry name" value="RESPONSE_REGULATORY"/>
    <property type="match status" value="1"/>
</dbReference>
<dbReference type="GO" id="GO:0006357">
    <property type="term" value="P:regulation of transcription by RNA polymerase II"/>
    <property type="evidence" value="ECO:0007669"/>
    <property type="project" value="TreeGrafter"/>
</dbReference>
<dbReference type="PANTHER" id="PTHR12549:SF38">
    <property type="entry name" value="JMJC DOMAIN-CONTAINING HISTONE DEMETHYLASE 2, ISOFORM A"/>
    <property type="match status" value="1"/>
</dbReference>
<evidence type="ECO:0000313" key="11">
    <source>
        <dbReference type="Proteomes" id="UP000683000"/>
    </source>
</evidence>
<dbReference type="GO" id="GO:0032454">
    <property type="term" value="F:histone H3K9 demethylase activity"/>
    <property type="evidence" value="ECO:0007669"/>
    <property type="project" value="InterPro"/>
</dbReference>
<dbReference type="InterPro" id="IPR045109">
    <property type="entry name" value="LSDs-like"/>
</dbReference>
<dbReference type="Gene3D" id="3.40.50.2300">
    <property type="match status" value="1"/>
</dbReference>
<feature type="region of interest" description="Disordered" evidence="7">
    <location>
        <begin position="376"/>
        <end position="400"/>
    </location>
</feature>
<feature type="region of interest" description="Disordered" evidence="7">
    <location>
        <begin position="513"/>
        <end position="559"/>
    </location>
</feature>
<dbReference type="FunFam" id="3.40.50.2300:FF:000146">
    <property type="entry name" value="Putative two-component response regulator SSK1p"/>
    <property type="match status" value="1"/>
</dbReference>
<dbReference type="Pfam" id="PF00072">
    <property type="entry name" value="Response_reg"/>
    <property type="match status" value="1"/>
</dbReference>
<dbReference type="InterPro" id="IPR001789">
    <property type="entry name" value="Sig_transdc_resp-reg_receiver"/>
</dbReference>
<name>A0A8I2YN10_9AGAM</name>
<feature type="region of interest" description="Disordered" evidence="7">
    <location>
        <begin position="807"/>
        <end position="896"/>
    </location>
</feature>
<feature type="compositionally biased region" description="Polar residues" evidence="7">
    <location>
        <begin position="1907"/>
        <end position="1918"/>
    </location>
</feature>
<sequence length="2296" mass="250734">MTGTKQVFASRHPLPHDDPALSSDFVGSSKFVVTWPAEPSASTQSPLGYPVERSAVFSSSEADSDLSEREHSSFDKLSQAELSDEYDISHNHRKCFQQQSGAANTHDGCSDIPRPSRTFPAPLPSQLEHLQNPHRTQTTLPFSTGVPVTPSSLDGSRFHEVSLELADSVEMVVQTLLQISPTQILDPAKEQYAACSLSVPTCSMSAVLTTMKNLNFVSANMPELCAQNGHTITPAEIDPPVSSHATRTPITHSDFDVGEMLQGVGDALSGCAAQRGVDLVLFHADVGLRHVAVRGEEFGVSNTLTHVIRQVLHTARPGDAIDVELSIQPVLDGSSDSPIETESRRVQHRRGSYMSIIEDGYVRCAFHINHYFTQSGTSDDMHPPDVTDSSSPRPRPNFGSPLLQRLCSRTGASFTCDLPARESLPGRVCELVFPLEAGSPAAINARTTPILEYSSPLLSGARITKEPTLEELVQFSETLRGKRATLYAKESSAFAHHLTSYLTTWGMDVSHVSPDSDADGHQSVEKVSSSDNNPPSTKSRHWSFAENVPHESSSTASNGTFRLASSGTFIFIDDDVSVLRERIQKDRAEQQPLPSSVHSRGKRPSLAAHHRPKSSPQIARALGYGSSTGAQATATHVILHFTSLANYKAVKDIVQTELAHSVDAFVKPRLDVMIIPKPAGPRRFLTALHTAVTKPVVDPLFAPIASAPTSPGIHGSPFFNQGQTTPKSPPSRAAYSPRATSDRAVKSPREIIGEPHALHPPSPLAISDTAEYFSDGSVKLGMSPASGLVISSPDGQPAGIVFQPRAKGAKTPGMPGSIEVPKGQFLVPTPDRVRRPASRRHSSSEDKSPAQQIVSFSALHAQGPSTPVPQRQDSSPNSDVLPPAASSATKAKVRKPSVLADDVGPLASSWKGNVVDVRKTSSPPGSPKTPDQPTNTFTRRPSRRVQDQKPSIPSAVPAKAGKGMTDTNIIPPISVLIVDDNPINQTILSTFMRKKKIKYDVAKNGEEAVQKWRSGGFHLILMDIQMPVMDGIQATKEIRQLEAAAYILSTPQSDSGARTPSEGALSESRTSTSTSSSPYRSSVIIVALTASSLQSDRVAALAAGCNDFLTKPVSLQWLNNKIIEWGSIKALQMWADLRPEAAKSISKEQNTQAQVVARRLHVPEGRATPMTHSPSRSSSVGKTESHYEGVPLIVSSSMLPPSEKLDALLKLSENLPTSSTNNRRDPANKHEGATTSSPVVEVPTITGAECPISMSLTPVPDIPDKRSRPVERLDSDAGTPGTCEGRSPRSRVHSAGGFTPRVGVSQPLISLQSSSFLKVSVTAPIFPARQRSPIVSAMNGMHDKRTSISQLLNPSSDSSAYSHPSHLPTLPSSPGISQYQHPQHPPHGPYPQQPDSGSSFHLRAASWEPLNDDPNAPKRRPDAGPPTGRSYPMPPQMYAEMNGDMSQRQPRPRMDEHGNFAMPTGPWPQQPDISSVPYGSPIVAPMYSDERTSSSLAMSGDYSQNNQYNHAPQEHHSQPMHPHHASLQNAERASVRLAARFTAPIAGQPMFEVGTLMHAPPGMFSAMLYQHPPPPPPPPPQVQKRPSSEVEEPPSQKSKKAKKAKLTEGNASSKRGYNARKRSEAAQIAAQNAQLMPTVSYTSTSADKDKEKDGEANGGQGNDGTSPLHPELQFARCMSNRYRSEQFPRCVSCTRRWAGDTCRFQGIRFFLKDSQRNIVGISFVENQRPDAPSMNFPVQWNVPLTEQHIRRTKRTIAKALLPTLRQELKHLAYPEIIRRTRESEVRATCDTCMTSIFSCSWMCRLCGREACAECFEQVRELTEDKPGATQAEIAALQARREKHAHSNPFFLSCTRRNEHHAKDFSPMSRFCKSELAQSIKDMEELLAQPDAEEVPVVGAIDPTLQNEQSASNLGTGAVSNGVPVDSSNPKIPAPSSLEEAAQVLPAGDGAPVNMGAQTQPLPNTYSTESSETFSHHTITIADSELTEDVFRPIWAKGDPLVVTGLLPKFQIQWTPEHFLEKYNSQSCLILECQSDVNKRVTVGEFFSWFGKYEGRVECWKLKDWPPSTDFKTAFPELFETLAELYLSPVTSAETEHSISLHISRVTPLRPTSMYNAMASFESAGSKGSTRLHMDMADAVNIMTHASPTPDGKPGCAVWDLFRACDADKLRVFLRRKFKGSYQHDPIHSQQIYLDGTLRKELFDVYGIKSHRVYQKPGEAVFIPAGCAHQVCNLADCIKVAVDFVSPENIGRCEQLTKEFREQNQSMAWKEDVLQLRTMMWFAWLSCCRQEKEMNET</sequence>
<evidence type="ECO:0000313" key="10">
    <source>
        <dbReference type="EMBL" id="KAG6375070.1"/>
    </source>
</evidence>
<feature type="compositionally biased region" description="Polar residues" evidence="7">
    <location>
        <begin position="1629"/>
        <end position="1645"/>
    </location>
</feature>
<feature type="region of interest" description="Disordered" evidence="7">
    <location>
        <begin position="586"/>
        <end position="621"/>
    </location>
</feature>
<dbReference type="GO" id="GO:0003712">
    <property type="term" value="F:transcription coregulator activity"/>
    <property type="evidence" value="ECO:0007669"/>
    <property type="project" value="TreeGrafter"/>
</dbReference>
<feature type="region of interest" description="Disordered" evidence="7">
    <location>
        <begin position="1907"/>
        <end position="1936"/>
    </location>
</feature>